<evidence type="ECO:0000256" key="1">
    <source>
        <dbReference type="ARBA" id="ARBA00022649"/>
    </source>
</evidence>
<dbReference type="EMBL" id="BDUD01000003">
    <property type="protein sequence ID" value="GBG23506.1"/>
    <property type="molecule type" value="Genomic_DNA"/>
</dbReference>
<sequence>MTYRIDFSSIAKAEADAAFLSFTEFTTAERAQLWYQGLIKAIASLQEMPRRCPIAREDAFFSQEIRQLLYGQGKQTYRILFTVLEDQPVPTVRILHIRHGAQKTIGEPEVED</sequence>
<dbReference type="Gene3D" id="3.30.2310.20">
    <property type="entry name" value="RelE-like"/>
    <property type="match status" value="1"/>
</dbReference>
<evidence type="ECO:0000313" key="2">
    <source>
        <dbReference type="EMBL" id="GBG23506.1"/>
    </source>
</evidence>
<gene>
    <name evidence="2" type="ORF">NIES4072_72180</name>
</gene>
<dbReference type="InterPro" id="IPR035093">
    <property type="entry name" value="RelE/ParE_toxin_dom_sf"/>
</dbReference>
<comment type="caution">
    <text evidence="2">The sequence shown here is derived from an EMBL/GenBank/DDBJ whole genome shotgun (WGS) entry which is preliminary data.</text>
</comment>
<keyword evidence="1" id="KW-1277">Toxin-antitoxin system</keyword>
<proteinExistence type="predicted"/>
<dbReference type="InterPro" id="IPR007712">
    <property type="entry name" value="RelE/ParE_toxin"/>
</dbReference>
<accession>A0A2R5FXK9</accession>
<dbReference type="Pfam" id="PF05016">
    <property type="entry name" value="ParE_toxin"/>
    <property type="match status" value="1"/>
</dbReference>
<protein>
    <submittedName>
        <fullName evidence="2">Plasmid stabilization system protein</fullName>
    </submittedName>
</protein>
<organism evidence="2 3">
    <name type="scientific">Nostoc commune NIES-4072</name>
    <dbReference type="NCBI Taxonomy" id="2005467"/>
    <lineage>
        <taxon>Bacteria</taxon>
        <taxon>Bacillati</taxon>
        <taxon>Cyanobacteriota</taxon>
        <taxon>Cyanophyceae</taxon>
        <taxon>Nostocales</taxon>
        <taxon>Nostocaceae</taxon>
        <taxon>Nostoc</taxon>
    </lineage>
</organism>
<keyword evidence="3" id="KW-1185">Reference proteome</keyword>
<evidence type="ECO:0000313" key="3">
    <source>
        <dbReference type="Proteomes" id="UP000245124"/>
    </source>
</evidence>
<dbReference type="AlphaFoldDB" id="A0A2R5FXK9"/>
<dbReference type="RefSeq" id="WP_109013393.1">
    <property type="nucleotide sequence ID" value="NZ_BDUD01000003.1"/>
</dbReference>
<dbReference type="Proteomes" id="UP000245124">
    <property type="component" value="Unassembled WGS sequence"/>
</dbReference>
<name>A0A2R5FXK9_NOSCO</name>
<reference evidence="2 3" key="1">
    <citation type="submission" date="2017-06" db="EMBL/GenBank/DDBJ databases">
        <title>Genome sequencing of cyanobaciteial culture collection at National Institute for Environmental Studies (NIES).</title>
        <authorList>
            <person name="Hirose Y."/>
            <person name="Shimura Y."/>
            <person name="Fujisawa T."/>
            <person name="Nakamura Y."/>
            <person name="Kawachi M."/>
        </authorList>
    </citation>
    <scope>NUCLEOTIDE SEQUENCE [LARGE SCALE GENOMIC DNA]</scope>
    <source>
        <strain evidence="2 3">NIES-4072</strain>
    </source>
</reference>
<dbReference type="OrthoDB" id="461964at2"/>